<keyword evidence="9" id="KW-1133">Transmembrane helix</keyword>
<dbReference type="InterPro" id="IPR014782">
    <property type="entry name" value="Peptidase_M1_dom"/>
</dbReference>
<evidence type="ECO:0000256" key="7">
    <source>
        <dbReference type="PIRSR" id="PIRSR634016-1"/>
    </source>
</evidence>
<evidence type="ECO:0000256" key="5">
    <source>
        <dbReference type="ARBA" id="ARBA00022833"/>
    </source>
</evidence>
<dbReference type="GO" id="GO:0042277">
    <property type="term" value="F:peptide binding"/>
    <property type="evidence" value="ECO:0007669"/>
    <property type="project" value="TreeGrafter"/>
</dbReference>
<dbReference type="GO" id="GO:0016020">
    <property type="term" value="C:membrane"/>
    <property type="evidence" value="ECO:0007669"/>
    <property type="project" value="TreeGrafter"/>
</dbReference>
<dbReference type="STRING" id="36087.A0A077Z7V0"/>
<dbReference type="PANTHER" id="PTHR11533">
    <property type="entry name" value="PROTEASE M1 ZINC METALLOPROTEASE"/>
    <property type="match status" value="1"/>
</dbReference>
<reference evidence="12" key="2">
    <citation type="submission" date="2014-03" db="EMBL/GenBank/DDBJ databases">
        <title>The whipworm genome and dual-species transcriptomics of an intimate host-pathogen interaction.</title>
        <authorList>
            <person name="Foth B.J."/>
            <person name="Tsai I.J."/>
            <person name="Reid A.J."/>
            <person name="Bancroft A.J."/>
            <person name="Nichol S."/>
            <person name="Tracey A."/>
            <person name="Holroyd N."/>
            <person name="Cotton J.A."/>
            <person name="Stanley E.J."/>
            <person name="Zarowiecki M."/>
            <person name="Liu J.Z."/>
            <person name="Huckvale T."/>
            <person name="Cooper P.J."/>
            <person name="Grencis R.K."/>
            <person name="Berriman M."/>
        </authorList>
    </citation>
    <scope>NUCLEOTIDE SEQUENCE [LARGE SCALE GENOMIC DNA]</scope>
</reference>
<feature type="binding site" evidence="8">
    <location>
        <position position="328"/>
    </location>
    <ligand>
        <name>Zn(2+)</name>
        <dbReference type="ChEBI" id="CHEBI:29105"/>
        <note>catalytic</note>
    </ligand>
</feature>
<dbReference type="EMBL" id="HG805914">
    <property type="protein sequence ID" value="CDW54760.1"/>
    <property type="molecule type" value="Genomic_DNA"/>
</dbReference>
<dbReference type="GO" id="GO:0005737">
    <property type="term" value="C:cytoplasm"/>
    <property type="evidence" value="ECO:0007669"/>
    <property type="project" value="TreeGrafter"/>
</dbReference>
<keyword evidence="2" id="KW-0645">Protease</keyword>
<feature type="domain" description="Aminopeptidase N-like N-terminal" evidence="11">
    <location>
        <begin position="123"/>
        <end position="227"/>
    </location>
</feature>
<dbReference type="Gene3D" id="2.60.40.1730">
    <property type="entry name" value="tricorn interacting facor f3 domain"/>
    <property type="match status" value="2"/>
</dbReference>
<dbReference type="GO" id="GO:0070006">
    <property type="term" value="F:metalloaminopeptidase activity"/>
    <property type="evidence" value="ECO:0007669"/>
    <property type="project" value="TreeGrafter"/>
</dbReference>
<evidence type="ECO:0000259" key="11">
    <source>
        <dbReference type="Pfam" id="PF17900"/>
    </source>
</evidence>
<keyword evidence="9" id="KW-0812">Transmembrane</keyword>
<protein>
    <submittedName>
        <fullName evidence="12">Peptidase M1 domain containing protein</fullName>
    </submittedName>
</protein>
<dbReference type="Gene3D" id="1.10.390.10">
    <property type="entry name" value="Neutral Protease Domain 2"/>
    <property type="match status" value="1"/>
</dbReference>
<evidence type="ECO:0000256" key="2">
    <source>
        <dbReference type="ARBA" id="ARBA00022670"/>
    </source>
</evidence>
<evidence type="ECO:0000256" key="3">
    <source>
        <dbReference type="ARBA" id="ARBA00022723"/>
    </source>
</evidence>
<feature type="binding site" evidence="8">
    <location>
        <position position="351"/>
    </location>
    <ligand>
        <name>Zn(2+)</name>
        <dbReference type="ChEBI" id="CHEBI:29105"/>
        <note>catalytic</note>
    </ligand>
</feature>
<feature type="domain" description="Peptidase M1 membrane alanine aminopeptidase" evidence="10">
    <location>
        <begin position="260"/>
        <end position="370"/>
    </location>
</feature>
<keyword evidence="6" id="KW-0482">Metalloprotease</keyword>
<sequence length="392" mass="44491">MDNDVRSSGRLKPTRRPLVTFAVAIGTALIVVVMALIIYFCLKTDDIVPVKTMPRLPRNVFPSLYQLEIRTYFPLTDDEISEQLNFTFDGRLAIKIRCVDSTSSVTMHASRITINESTLSLVPGHNYTLALEYAGKLPDDLRGFYRTSYMKEDSKRWLLITQFESTYARRALPCFDEPDFKAVFNASLIHPSSTIALSNMPVLEKQEVDGNWTRTIFKPTVPMSTYLLAFAVCDYANVSTGEGVQYRVWSRHSQINQTKFALHAAPLVLEHFASMFNYSFPLPKLDMIAIPDFAAGAMENWGLVTFREVDLLLNETGGPMRVARIIAHELAHQWFGNLVTMKWWDSIWLNEGFADYVSFEAAQKVLSDWPGEMVTRCFILGPPSPCKKVRSI</sequence>
<organism evidence="12 13">
    <name type="scientific">Trichuris trichiura</name>
    <name type="common">Whipworm</name>
    <name type="synonym">Trichocephalus trichiurus</name>
    <dbReference type="NCBI Taxonomy" id="36087"/>
    <lineage>
        <taxon>Eukaryota</taxon>
        <taxon>Metazoa</taxon>
        <taxon>Ecdysozoa</taxon>
        <taxon>Nematoda</taxon>
        <taxon>Enoplea</taxon>
        <taxon>Dorylaimia</taxon>
        <taxon>Trichinellida</taxon>
        <taxon>Trichuridae</taxon>
        <taxon>Trichuris</taxon>
    </lineage>
</organism>
<feature type="active site" description="Proton acceptor" evidence="7">
    <location>
        <position position="329"/>
    </location>
</feature>
<evidence type="ECO:0000256" key="8">
    <source>
        <dbReference type="PIRSR" id="PIRSR634016-3"/>
    </source>
</evidence>
<keyword evidence="13" id="KW-1185">Reference proteome</keyword>
<gene>
    <name evidence="12" type="ORF">TTRE_0000303001</name>
</gene>
<dbReference type="InterPro" id="IPR045357">
    <property type="entry name" value="Aminopeptidase_N-like_N"/>
</dbReference>
<dbReference type="InterPro" id="IPR027268">
    <property type="entry name" value="Peptidase_M4/M1_CTD_sf"/>
</dbReference>
<keyword evidence="5 8" id="KW-0862">Zinc</keyword>
<feature type="transmembrane region" description="Helical" evidence="9">
    <location>
        <begin position="21"/>
        <end position="40"/>
    </location>
</feature>
<dbReference type="Pfam" id="PF01433">
    <property type="entry name" value="Peptidase_M1"/>
    <property type="match status" value="1"/>
</dbReference>
<dbReference type="GO" id="GO:0043171">
    <property type="term" value="P:peptide catabolic process"/>
    <property type="evidence" value="ECO:0007669"/>
    <property type="project" value="TreeGrafter"/>
</dbReference>
<reference evidence="12" key="1">
    <citation type="submission" date="2014-01" db="EMBL/GenBank/DDBJ databases">
        <authorList>
            <person name="Aslett M."/>
        </authorList>
    </citation>
    <scope>NUCLEOTIDE SEQUENCE</scope>
</reference>
<dbReference type="SUPFAM" id="SSF63737">
    <property type="entry name" value="Leukotriene A4 hydrolase N-terminal domain"/>
    <property type="match status" value="1"/>
</dbReference>
<dbReference type="SUPFAM" id="SSF55486">
    <property type="entry name" value="Metalloproteases ('zincins'), catalytic domain"/>
    <property type="match status" value="1"/>
</dbReference>
<keyword evidence="3 8" id="KW-0479">Metal-binding</keyword>
<evidence type="ECO:0000256" key="1">
    <source>
        <dbReference type="ARBA" id="ARBA00010136"/>
    </source>
</evidence>
<evidence type="ECO:0000256" key="9">
    <source>
        <dbReference type="SAM" id="Phobius"/>
    </source>
</evidence>
<dbReference type="GO" id="GO:0006508">
    <property type="term" value="P:proteolysis"/>
    <property type="evidence" value="ECO:0007669"/>
    <property type="project" value="UniProtKB-KW"/>
</dbReference>
<feature type="binding site" evidence="8">
    <location>
        <position position="332"/>
    </location>
    <ligand>
        <name>Zn(2+)</name>
        <dbReference type="ChEBI" id="CHEBI:29105"/>
        <note>catalytic</note>
    </ligand>
</feature>
<dbReference type="GO" id="GO:0008270">
    <property type="term" value="F:zinc ion binding"/>
    <property type="evidence" value="ECO:0007669"/>
    <property type="project" value="InterPro"/>
</dbReference>
<name>A0A077Z7V0_TRITR</name>
<proteinExistence type="inferred from homology"/>
<dbReference type="InterPro" id="IPR050344">
    <property type="entry name" value="Peptidase_M1_aminopeptidases"/>
</dbReference>
<evidence type="ECO:0000259" key="10">
    <source>
        <dbReference type="Pfam" id="PF01433"/>
    </source>
</evidence>
<accession>A0A077Z7V0</accession>
<dbReference type="GO" id="GO:0005615">
    <property type="term" value="C:extracellular space"/>
    <property type="evidence" value="ECO:0007669"/>
    <property type="project" value="TreeGrafter"/>
</dbReference>
<comment type="similarity">
    <text evidence="1">Belongs to the peptidase M1 family.</text>
</comment>
<evidence type="ECO:0000313" key="13">
    <source>
        <dbReference type="Proteomes" id="UP000030665"/>
    </source>
</evidence>
<dbReference type="OrthoDB" id="275509at2759"/>
<keyword evidence="4" id="KW-0378">Hydrolase</keyword>
<dbReference type="CDD" id="cd09601">
    <property type="entry name" value="M1_APN-Q_like"/>
    <property type="match status" value="1"/>
</dbReference>
<dbReference type="PANTHER" id="PTHR11533:SF294">
    <property type="entry name" value="THYROTROPIN-RELEASING HORMONE-DEGRADING ECTOENZYME"/>
    <property type="match status" value="1"/>
</dbReference>
<dbReference type="PRINTS" id="PR00756">
    <property type="entry name" value="ALADIPTASE"/>
</dbReference>
<evidence type="ECO:0000313" key="12">
    <source>
        <dbReference type="EMBL" id="CDW54760.1"/>
    </source>
</evidence>
<comment type="cofactor">
    <cofactor evidence="8">
        <name>Zn(2+)</name>
        <dbReference type="ChEBI" id="CHEBI:29105"/>
    </cofactor>
    <text evidence="8">Binds 1 zinc ion per subunit.</text>
</comment>
<dbReference type="InterPro" id="IPR034016">
    <property type="entry name" value="M1_APN-typ"/>
</dbReference>
<dbReference type="InterPro" id="IPR042097">
    <property type="entry name" value="Aminopeptidase_N-like_N_sf"/>
</dbReference>
<evidence type="ECO:0000256" key="4">
    <source>
        <dbReference type="ARBA" id="ARBA00022801"/>
    </source>
</evidence>
<dbReference type="Proteomes" id="UP000030665">
    <property type="component" value="Unassembled WGS sequence"/>
</dbReference>
<dbReference type="AlphaFoldDB" id="A0A077Z7V0"/>
<keyword evidence="9" id="KW-0472">Membrane</keyword>
<dbReference type="MEROPS" id="M01.015"/>
<dbReference type="Pfam" id="PF17900">
    <property type="entry name" value="Peptidase_M1_N"/>
    <property type="match status" value="1"/>
</dbReference>
<dbReference type="InterPro" id="IPR001930">
    <property type="entry name" value="Peptidase_M1"/>
</dbReference>
<evidence type="ECO:0000256" key="6">
    <source>
        <dbReference type="ARBA" id="ARBA00023049"/>
    </source>
</evidence>